<evidence type="ECO:0000256" key="3">
    <source>
        <dbReference type="ARBA" id="ARBA00006904"/>
    </source>
</evidence>
<evidence type="ECO:0000259" key="14">
    <source>
        <dbReference type="Pfam" id="PF00266"/>
    </source>
</evidence>
<comment type="caution">
    <text evidence="12">Lacks conserved residue(s) required for the propagation of feature annotation.</text>
</comment>
<comment type="function">
    <text evidence="12">Catalyzes the reversible conversion of 3-phosphohydroxypyruvate to phosphoserine and of 3-hydroxy-2-oxo-4-phosphonooxybutanoate to phosphohydroxythreonine.</text>
</comment>
<name>A0A517N6A2_9BACT</name>
<dbReference type="RefSeq" id="WP_145168225.1">
    <property type="nucleotide sequence ID" value="NZ_CP036525.1"/>
</dbReference>
<dbReference type="GO" id="GO:0005737">
    <property type="term" value="C:cytoplasm"/>
    <property type="evidence" value="ECO:0007669"/>
    <property type="project" value="UniProtKB-SubCell"/>
</dbReference>
<dbReference type="PIRSF" id="PIRSF000525">
    <property type="entry name" value="SerC"/>
    <property type="match status" value="1"/>
</dbReference>
<dbReference type="SUPFAM" id="SSF53383">
    <property type="entry name" value="PLP-dependent transferases"/>
    <property type="match status" value="1"/>
</dbReference>
<dbReference type="Gene3D" id="3.90.1150.10">
    <property type="entry name" value="Aspartate Aminotransferase, domain 1"/>
    <property type="match status" value="1"/>
</dbReference>
<dbReference type="Proteomes" id="UP000318538">
    <property type="component" value="Chromosome"/>
</dbReference>
<evidence type="ECO:0000256" key="4">
    <source>
        <dbReference type="ARBA" id="ARBA00022576"/>
    </source>
</evidence>
<comment type="similarity">
    <text evidence="3 12">Belongs to the class-V pyridoxal-phosphate-dependent aminotransferase family. SerC subfamily.</text>
</comment>
<evidence type="ECO:0000256" key="10">
    <source>
        <dbReference type="ARBA" id="ARBA00047630"/>
    </source>
</evidence>
<dbReference type="NCBIfam" id="NF003764">
    <property type="entry name" value="PRK05355.1"/>
    <property type="match status" value="1"/>
</dbReference>
<dbReference type="FunFam" id="3.40.640.10:FF:000010">
    <property type="entry name" value="Phosphoserine aminotransferase"/>
    <property type="match status" value="1"/>
</dbReference>
<dbReference type="GO" id="GO:0008615">
    <property type="term" value="P:pyridoxine biosynthetic process"/>
    <property type="evidence" value="ECO:0007669"/>
    <property type="project" value="UniProtKB-UniRule"/>
</dbReference>
<feature type="binding site" evidence="12">
    <location>
        <position position="48"/>
    </location>
    <ligand>
        <name>L-glutamate</name>
        <dbReference type="ChEBI" id="CHEBI:29985"/>
    </ligand>
</feature>
<proteinExistence type="inferred from homology"/>
<evidence type="ECO:0000256" key="8">
    <source>
        <dbReference type="ARBA" id="ARBA00023096"/>
    </source>
</evidence>
<dbReference type="PANTHER" id="PTHR43247">
    <property type="entry name" value="PHOSPHOSERINE AMINOTRANSFERASE"/>
    <property type="match status" value="1"/>
</dbReference>
<keyword evidence="16" id="KW-1185">Reference proteome</keyword>
<feature type="binding site" evidence="12">
    <location>
        <begin position="245"/>
        <end position="246"/>
    </location>
    <ligand>
        <name>pyridoxal 5'-phosphate</name>
        <dbReference type="ChEBI" id="CHEBI:597326"/>
    </ligand>
</feature>
<keyword evidence="8 12" id="KW-0664">Pyridoxine biosynthesis</keyword>
<dbReference type="EC" id="2.6.1.52" evidence="12"/>
<dbReference type="AlphaFoldDB" id="A0A517N6A2"/>
<organism evidence="15 16">
    <name type="scientific">Rubripirellula lacrimiformis</name>
    <dbReference type="NCBI Taxonomy" id="1930273"/>
    <lineage>
        <taxon>Bacteria</taxon>
        <taxon>Pseudomonadati</taxon>
        <taxon>Planctomycetota</taxon>
        <taxon>Planctomycetia</taxon>
        <taxon>Pirellulales</taxon>
        <taxon>Pirellulaceae</taxon>
        <taxon>Rubripirellula</taxon>
    </lineage>
</organism>
<comment type="catalytic activity">
    <reaction evidence="11 12 13">
        <text>O-phospho-L-serine + 2-oxoglutarate = 3-phosphooxypyruvate + L-glutamate</text>
        <dbReference type="Rhea" id="RHEA:14329"/>
        <dbReference type="ChEBI" id="CHEBI:16810"/>
        <dbReference type="ChEBI" id="CHEBI:18110"/>
        <dbReference type="ChEBI" id="CHEBI:29985"/>
        <dbReference type="ChEBI" id="CHEBI:57524"/>
        <dbReference type="EC" id="2.6.1.52"/>
    </reaction>
</comment>
<dbReference type="GO" id="GO:0030170">
    <property type="term" value="F:pyridoxal phosphate binding"/>
    <property type="evidence" value="ECO:0007669"/>
    <property type="project" value="UniProtKB-UniRule"/>
</dbReference>
<dbReference type="UniPathway" id="UPA00135">
    <property type="reaction ID" value="UER00197"/>
</dbReference>
<dbReference type="PROSITE" id="PS00595">
    <property type="entry name" value="AA_TRANSFER_CLASS_5"/>
    <property type="match status" value="1"/>
</dbReference>
<evidence type="ECO:0000313" key="16">
    <source>
        <dbReference type="Proteomes" id="UP000318538"/>
    </source>
</evidence>
<dbReference type="GO" id="GO:0006564">
    <property type="term" value="P:L-serine biosynthetic process"/>
    <property type="evidence" value="ECO:0007669"/>
    <property type="project" value="UniProtKB-UniRule"/>
</dbReference>
<comment type="pathway">
    <text evidence="2 12 13">Amino-acid biosynthesis; L-serine biosynthesis; L-serine from 3-phospho-D-glycerate: step 2/3.</text>
</comment>
<dbReference type="OrthoDB" id="9809412at2"/>
<evidence type="ECO:0000256" key="13">
    <source>
        <dbReference type="RuleBase" id="RU004505"/>
    </source>
</evidence>
<dbReference type="InterPro" id="IPR020578">
    <property type="entry name" value="Aminotrans_V_PyrdxlP_BS"/>
</dbReference>
<feature type="binding site" evidence="12">
    <location>
        <position position="159"/>
    </location>
    <ligand>
        <name>pyridoxal 5'-phosphate</name>
        <dbReference type="ChEBI" id="CHEBI:597326"/>
    </ligand>
</feature>
<keyword evidence="7 12" id="KW-0663">Pyridoxal phosphate</keyword>
<keyword evidence="4 12" id="KW-0032">Aminotransferase</keyword>
<dbReference type="InterPro" id="IPR015424">
    <property type="entry name" value="PyrdxlP-dep_Trfase"/>
</dbReference>
<dbReference type="InterPro" id="IPR022278">
    <property type="entry name" value="Pser_aminoTfrase"/>
</dbReference>
<keyword evidence="6 12" id="KW-0808">Transferase</keyword>
<evidence type="ECO:0000256" key="1">
    <source>
        <dbReference type="ARBA" id="ARBA00004915"/>
    </source>
</evidence>
<dbReference type="HAMAP" id="MF_00160">
    <property type="entry name" value="SerC_aminotrans_5"/>
    <property type="match status" value="1"/>
</dbReference>
<reference evidence="15 16" key="1">
    <citation type="submission" date="2019-02" db="EMBL/GenBank/DDBJ databases">
        <title>Deep-cultivation of Planctomycetes and their phenomic and genomic characterization uncovers novel biology.</title>
        <authorList>
            <person name="Wiegand S."/>
            <person name="Jogler M."/>
            <person name="Boedeker C."/>
            <person name="Pinto D."/>
            <person name="Vollmers J."/>
            <person name="Rivas-Marin E."/>
            <person name="Kohn T."/>
            <person name="Peeters S.H."/>
            <person name="Heuer A."/>
            <person name="Rast P."/>
            <person name="Oberbeckmann S."/>
            <person name="Bunk B."/>
            <person name="Jeske O."/>
            <person name="Meyerdierks A."/>
            <person name="Storesund J.E."/>
            <person name="Kallscheuer N."/>
            <person name="Luecker S."/>
            <person name="Lage O.M."/>
            <person name="Pohl T."/>
            <person name="Merkel B.J."/>
            <person name="Hornburger P."/>
            <person name="Mueller R.-W."/>
            <person name="Bruemmer F."/>
            <person name="Labrenz M."/>
            <person name="Spormann A.M."/>
            <person name="Op den Camp H."/>
            <person name="Overmann J."/>
            <person name="Amann R."/>
            <person name="Jetten M.S.M."/>
            <person name="Mascher T."/>
            <person name="Medema M.H."/>
            <person name="Devos D.P."/>
            <person name="Kaster A.-K."/>
            <person name="Ovreas L."/>
            <person name="Rohde M."/>
            <person name="Galperin M.Y."/>
            <person name="Jogler C."/>
        </authorList>
    </citation>
    <scope>NUCLEOTIDE SEQUENCE [LARGE SCALE GENOMIC DNA]</scope>
    <source>
        <strain evidence="15 16">K22_7</strain>
    </source>
</reference>
<sequence length="370" mass="40086">MSATATAERVFNFSAGPAALPLPVLQEVQDELLCYPGAGASVMELSHRGKVFIDIMEQAEASIRSLLNISDDYAVLMLQGGAALQFSMIPANLLRDSGKSAQYLLTGAWGKKAIGEAKKEGTVDIAYSAAESNFDRVPTAGDYQTDDNAAYLYYCSNETIQGVQFQSEPQTGADVPLISDASSDFLSRPLDINKYGLLYACAQKNAGPAGVTVVIIRRDLLERGSESLPGYLNYKNHASNGSMWNTPPTFPIYVLGKVAKWLQNDIGGLETMEAQNRAKSALLYGTIDKHPEFYLGHAQTDCRSMMNVTFNLPNEELLGQFVAEASKQNLQNLKGHRSVGGIRASIYNAMPHEGAQALASFMDDFANKNG</sequence>
<comment type="subunit">
    <text evidence="12">Homodimer.</text>
</comment>
<keyword evidence="9 12" id="KW-0718">Serine biosynthesis</keyword>
<feature type="modified residue" description="N6-(pyridoxal phosphate)lysine" evidence="12">
    <location>
        <position position="204"/>
    </location>
</feature>
<keyword evidence="5 12" id="KW-0028">Amino-acid biosynthesis</keyword>
<comment type="cofactor">
    <cofactor evidence="12">
        <name>pyridoxal 5'-phosphate</name>
        <dbReference type="ChEBI" id="CHEBI:597326"/>
    </cofactor>
    <text evidence="12">Binds 1 pyridoxal phosphate per subunit.</text>
</comment>
<evidence type="ECO:0000256" key="5">
    <source>
        <dbReference type="ARBA" id="ARBA00022605"/>
    </source>
</evidence>
<dbReference type="Pfam" id="PF00266">
    <property type="entry name" value="Aminotran_5"/>
    <property type="match status" value="1"/>
</dbReference>
<dbReference type="InterPro" id="IPR000192">
    <property type="entry name" value="Aminotrans_V_dom"/>
</dbReference>
<comment type="catalytic activity">
    <reaction evidence="10 12">
        <text>4-(phosphooxy)-L-threonine + 2-oxoglutarate = (R)-3-hydroxy-2-oxo-4-phosphooxybutanoate + L-glutamate</text>
        <dbReference type="Rhea" id="RHEA:16573"/>
        <dbReference type="ChEBI" id="CHEBI:16810"/>
        <dbReference type="ChEBI" id="CHEBI:29985"/>
        <dbReference type="ChEBI" id="CHEBI:58452"/>
        <dbReference type="ChEBI" id="CHEBI:58538"/>
        <dbReference type="EC" id="2.6.1.52"/>
    </reaction>
</comment>
<comment type="subcellular location">
    <subcellularLocation>
        <location evidence="12">Cytoplasm</location>
    </subcellularLocation>
</comment>
<feature type="binding site" evidence="12">
    <location>
        <position position="109"/>
    </location>
    <ligand>
        <name>pyridoxal 5'-phosphate</name>
        <dbReference type="ChEBI" id="CHEBI:597326"/>
    </ligand>
</feature>
<dbReference type="Gene3D" id="3.40.640.10">
    <property type="entry name" value="Type I PLP-dependent aspartate aminotransferase-like (Major domain)"/>
    <property type="match status" value="1"/>
</dbReference>
<accession>A0A517N6A2</accession>
<evidence type="ECO:0000256" key="11">
    <source>
        <dbReference type="ARBA" id="ARBA00049007"/>
    </source>
</evidence>
<dbReference type="InterPro" id="IPR015421">
    <property type="entry name" value="PyrdxlP-dep_Trfase_major"/>
</dbReference>
<dbReference type="FunFam" id="3.90.1150.10:FF:000006">
    <property type="entry name" value="Phosphoserine aminotransferase"/>
    <property type="match status" value="1"/>
</dbReference>
<protein>
    <recommendedName>
        <fullName evidence="12">Phosphoserine aminotransferase</fullName>
        <ecNumber evidence="12">2.6.1.52</ecNumber>
    </recommendedName>
    <alternativeName>
        <fullName evidence="12">Phosphohydroxythreonine aminotransferase</fullName>
        <shortName evidence="12">PSAT</shortName>
    </alternativeName>
</protein>
<keyword evidence="12" id="KW-0963">Cytoplasm</keyword>
<evidence type="ECO:0000313" key="15">
    <source>
        <dbReference type="EMBL" id="QDT02538.1"/>
    </source>
</evidence>
<evidence type="ECO:0000256" key="12">
    <source>
        <dbReference type="HAMAP-Rule" id="MF_00160"/>
    </source>
</evidence>
<feature type="binding site" evidence="12">
    <location>
        <position position="180"/>
    </location>
    <ligand>
        <name>pyridoxal 5'-phosphate</name>
        <dbReference type="ChEBI" id="CHEBI:597326"/>
    </ligand>
</feature>
<evidence type="ECO:0000256" key="6">
    <source>
        <dbReference type="ARBA" id="ARBA00022679"/>
    </source>
</evidence>
<dbReference type="EMBL" id="CP036525">
    <property type="protein sequence ID" value="QDT02538.1"/>
    <property type="molecule type" value="Genomic_DNA"/>
</dbReference>
<dbReference type="PANTHER" id="PTHR43247:SF1">
    <property type="entry name" value="PHOSPHOSERINE AMINOTRANSFERASE"/>
    <property type="match status" value="1"/>
</dbReference>
<evidence type="ECO:0000256" key="7">
    <source>
        <dbReference type="ARBA" id="ARBA00022898"/>
    </source>
</evidence>
<dbReference type="GO" id="GO:0004648">
    <property type="term" value="F:O-phospho-L-serine:2-oxoglutarate aminotransferase activity"/>
    <property type="evidence" value="ECO:0007669"/>
    <property type="project" value="UniProtKB-UniRule"/>
</dbReference>
<comment type="pathway">
    <text evidence="1 12">Cofactor biosynthesis; pyridoxine 5'-phosphate biosynthesis; pyridoxine 5'-phosphate from D-erythrose 4-phosphate: step 3/5.</text>
</comment>
<evidence type="ECO:0000256" key="9">
    <source>
        <dbReference type="ARBA" id="ARBA00023299"/>
    </source>
</evidence>
<dbReference type="NCBIfam" id="TIGR01364">
    <property type="entry name" value="serC_1"/>
    <property type="match status" value="1"/>
</dbReference>
<feature type="binding site" evidence="12">
    <location>
        <position position="203"/>
    </location>
    <ligand>
        <name>pyridoxal 5'-phosphate</name>
        <dbReference type="ChEBI" id="CHEBI:597326"/>
    </ligand>
</feature>
<feature type="domain" description="Aminotransferase class V" evidence="14">
    <location>
        <begin position="10"/>
        <end position="358"/>
    </location>
</feature>
<gene>
    <name evidence="12 15" type="primary">serC</name>
    <name evidence="15" type="ORF">K227x_09160</name>
</gene>
<dbReference type="UniPathway" id="UPA00244">
    <property type="reaction ID" value="UER00311"/>
</dbReference>
<dbReference type="InterPro" id="IPR015422">
    <property type="entry name" value="PyrdxlP-dep_Trfase_small"/>
</dbReference>
<evidence type="ECO:0000256" key="2">
    <source>
        <dbReference type="ARBA" id="ARBA00005099"/>
    </source>
</evidence>
<dbReference type="KEGG" id="rlc:K227x_09160"/>